<reference evidence="2" key="1">
    <citation type="journal article" date="2014" name="BMC Genomics">
        <title>Characterizing the developmental transcriptome of the oriental fruit fly, Bactrocera dorsalis (Diptera: Tephritidae) through comparative genomic analysis with Drosophila melanogaster utilizing modENCODE datasets.</title>
        <authorList>
            <person name="Geib S.M."/>
            <person name="Calla B."/>
            <person name="Hall B."/>
            <person name="Hou S."/>
            <person name="Manoukis N.C."/>
        </authorList>
    </citation>
    <scope>NUCLEOTIDE SEQUENCE</scope>
    <source>
        <strain evidence="2">Punador</strain>
    </source>
</reference>
<evidence type="ECO:0000313" key="4">
    <source>
        <dbReference type="RefSeq" id="XP_011212477.1"/>
    </source>
</evidence>
<dbReference type="AlphaFoldDB" id="A0A034W571"/>
<organism evidence="2">
    <name type="scientific">Bactrocera dorsalis</name>
    <name type="common">Oriental fruit fly</name>
    <name type="synonym">Dacus dorsalis</name>
    <dbReference type="NCBI Taxonomy" id="27457"/>
    <lineage>
        <taxon>Eukaryota</taxon>
        <taxon>Metazoa</taxon>
        <taxon>Ecdysozoa</taxon>
        <taxon>Arthropoda</taxon>
        <taxon>Hexapoda</taxon>
        <taxon>Insecta</taxon>
        <taxon>Pterygota</taxon>
        <taxon>Neoptera</taxon>
        <taxon>Endopterygota</taxon>
        <taxon>Diptera</taxon>
        <taxon>Brachycera</taxon>
        <taxon>Muscomorpha</taxon>
        <taxon>Tephritoidea</taxon>
        <taxon>Tephritidae</taxon>
        <taxon>Bactrocera</taxon>
        <taxon>Bactrocera</taxon>
    </lineage>
</organism>
<dbReference type="GO" id="GO:0005739">
    <property type="term" value="C:mitochondrion"/>
    <property type="evidence" value="ECO:0007669"/>
    <property type="project" value="TreeGrafter"/>
</dbReference>
<dbReference type="PANTHER" id="PTHR14938:SF2">
    <property type="entry name" value="HCLS1-ASSOCIATED PROTEIN X-1"/>
    <property type="match status" value="1"/>
</dbReference>
<dbReference type="GO" id="GO:0016529">
    <property type="term" value="C:sarcoplasmic reticulum"/>
    <property type="evidence" value="ECO:0007669"/>
    <property type="project" value="TreeGrafter"/>
</dbReference>
<dbReference type="GO" id="GO:0030833">
    <property type="term" value="P:regulation of actin filament polymerization"/>
    <property type="evidence" value="ECO:0007669"/>
    <property type="project" value="TreeGrafter"/>
</dbReference>
<sequence>MDILRKMFKMNEKESSGLNGTDHKEDATAKDEFRKPQWFEEAETDDELFDDNRKFAFQIFTNPVELQKHFERQMQQILEAVSEFEDGDVKIDKDLKEDFLKPGFENIDILKEFEKKKAEIMDTDLDGEIYADQLHSLMQRLSPNEDLPNILPRNDNKAIRNPLRKQKLSDEEKILGKIHGTLDSDDTPKQPRMPRTRPDMMTPMTPMIPRGPAPFGGGVFEGTYQGPKMFSQSVMSKTIRKPDGSYETTKVTKDSQGNTTTTITRTIDGKSETITTYDNAGGSGVIKQKEGGVAKSEDFSDRNIYVTKEGYAVPRNLW</sequence>
<accession>A0A034W571</accession>
<dbReference type="OrthoDB" id="5562606at2759"/>
<feature type="compositionally biased region" description="Basic and acidic residues" evidence="1">
    <location>
        <begin position="179"/>
        <end position="189"/>
    </location>
</feature>
<dbReference type="KEGG" id="bdr:105232491"/>
<gene>
    <name evidence="4" type="primary">LOC105232491</name>
</gene>
<dbReference type="OMA" id="YQGPKMF"/>
<proteinExistence type="predicted"/>
<evidence type="ECO:0000313" key="2">
    <source>
        <dbReference type="EMBL" id="JAC49260.1"/>
    </source>
</evidence>
<dbReference type="EMBL" id="GAKP01009692">
    <property type="protein sequence ID" value="JAC49260.1"/>
    <property type="molecule type" value="Transcribed_RNA"/>
</dbReference>
<dbReference type="GO" id="GO:0043066">
    <property type="term" value="P:negative regulation of apoptotic process"/>
    <property type="evidence" value="ECO:0007669"/>
    <property type="project" value="InterPro"/>
</dbReference>
<dbReference type="GO" id="GO:0030136">
    <property type="term" value="C:clathrin-coated vesicle"/>
    <property type="evidence" value="ECO:0007669"/>
    <property type="project" value="TreeGrafter"/>
</dbReference>
<reference evidence="3" key="3">
    <citation type="submission" date="2025-05" db="UniProtKB">
        <authorList>
            <consortium name="RefSeq"/>
        </authorList>
    </citation>
    <scope>NUCLEOTIDE SEQUENCE [LARGE SCALE GENOMIC DNA]</scope>
</reference>
<dbReference type="InterPro" id="IPR017248">
    <property type="entry name" value="HAX-1"/>
</dbReference>
<feature type="region of interest" description="Disordered" evidence="1">
    <location>
        <begin position="179"/>
        <end position="204"/>
    </location>
</feature>
<protein>
    <submittedName>
        <fullName evidence="4">Uncharacterized protein LOC105232491</fullName>
    </submittedName>
</protein>
<dbReference type="GO" id="GO:0016324">
    <property type="term" value="C:apical plasma membrane"/>
    <property type="evidence" value="ECO:0007669"/>
    <property type="project" value="TreeGrafter"/>
</dbReference>
<dbReference type="GO" id="GO:0015629">
    <property type="term" value="C:actin cytoskeleton"/>
    <property type="evidence" value="ECO:0007669"/>
    <property type="project" value="TreeGrafter"/>
</dbReference>
<feature type="region of interest" description="Disordered" evidence="1">
    <location>
        <begin position="10"/>
        <end position="36"/>
    </location>
</feature>
<dbReference type="RefSeq" id="XP_011212477.1">
    <property type="nucleotide sequence ID" value="XM_011214175.3"/>
</dbReference>
<keyword evidence="3" id="KW-1185">Reference proteome</keyword>
<dbReference type="GeneID" id="105232491"/>
<evidence type="ECO:0000256" key="1">
    <source>
        <dbReference type="SAM" id="MobiDB-lite"/>
    </source>
</evidence>
<name>A0A034W571_BACDO</name>
<dbReference type="Proteomes" id="UP001652620">
    <property type="component" value="Chromosome 1"/>
</dbReference>
<dbReference type="PANTHER" id="PTHR14938">
    <property type="entry name" value="HCLS1-ASSOCIATED PROTEIN X-1"/>
    <property type="match status" value="1"/>
</dbReference>
<reference evidence="4" key="2">
    <citation type="submission" date="2025-04" db="UniProtKB">
        <authorList>
            <consortium name="RefSeq"/>
        </authorList>
    </citation>
    <scope>IDENTIFICATION</scope>
    <source>
        <strain evidence="4">Punador</strain>
    </source>
</reference>
<evidence type="ECO:0000313" key="3">
    <source>
        <dbReference type="Proteomes" id="UP001652620"/>
    </source>
</evidence>